<keyword evidence="5" id="KW-1185">Reference proteome</keyword>
<dbReference type="Proteomes" id="UP001221757">
    <property type="component" value="Unassembled WGS sequence"/>
</dbReference>
<sequence>MVSARFVVSAAVALLAALPPVDATARGLAWATNNNFAPVIGSKPMVNWYHHWEDGPVPQMPAKNEYVPMFWGTSKWDKWSSRKAEMAKNTPKHLLGFNEPDISSQANMSPADAAGVWMSEIHPYAAKGVQLGSPAVAWNLDWTAQFLAELKKRGGHVDFITVHWYGSYQDLAKFKAFVTSAHTRFGYHIWVTELGVTSGSNPTTQQTKNFMMNAFSWMDSTGFVDRASWFGCFESSSPPDAYATAKNALFKTAGALNDMGFWYGYTSQPDRRDVIKARHNAVAARARDSETTDSGAEAVHCDDICKLRDAQMEAYEHDHPSPSADPAPVVANGETHEAEAEAASSD</sequence>
<reference evidence="4" key="1">
    <citation type="submission" date="2023-03" db="EMBL/GenBank/DDBJ databases">
        <title>Massive genome expansion in bonnet fungi (Mycena s.s.) driven by repeated elements and novel gene families across ecological guilds.</title>
        <authorList>
            <consortium name="Lawrence Berkeley National Laboratory"/>
            <person name="Harder C.B."/>
            <person name="Miyauchi S."/>
            <person name="Viragh M."/>
            <person name="Kuo A."/>
            <person name="Thoen E."/>
            <person name="Andreopoulos B."/>
            <person name="Lu D."/>
            <person name="Skrede I."/>
            <person name="Drula E."/>
            <person name="Henrissat B."/>
            <person name="Morin E."/>
            <person name="Kohler A."/>
            <person name="Barry K."/>
            <person name="LaButti K."/>
            <person name="Morin E."/>
            <person name="Salamov A."/>
            <person name="Lipzen A."/>
            <person name="Mereny Z."/>
            <person name="Hegedus B."/>
            <person name="Baldrian P."/>
            <person name="Stursova M."/>
            <person name="Weitz H."/>
            <person name="Taylor A."/>
            <person name="Grigoriev I.V."/>
            <person name="Nagy L.G."/>
            <person name="Martin F."/>
            <person name="Kauserud H."/>
        </authorList>
    </citation>
    <scope>NUCLEOTIDE SEQUENCE</scope>
    <source>
        <strain evidence="4">CBHHK067</strain>
    </source>
</reference>
<evidence type="ECO:0000256" key="1">
    <source>
        <dbReference type="SAM" id="MobiDB-lite"/>
    </source>
</evidence>
<dbReference type="PANTHER" id="PTHR34154">
    <property type="entry name" value="ALKALI-SENSITIVE LINKAGE PROTEIN 1"/>
    <property type="match status" value="1"/>
</dbReference>
<name>A0AAD7GJX3_MYCRO</name>
<comment type="caution">
    <text evidence="4">The sequence shown here is derived from an EMBL/GenBank/DDBJ whole genome shotgun (WGS) entry which is preliminary data.</text>
</comment>
<accession>A0AAD7GJX3</accession>
<dbReference type="GO" id="GO:0009277">
    <property type="term" value="C:fungal-type cell wall"/>
    <property type="evidence" value="ECO:0007669"/>
    <property type="project" value="TreeGrafter"/>
</dbReference>
<feature type="compositionally biased region" description="Low complexity" evidence="1">
    <location>
        <begin position="321"/>
        <end position="330"/>
    </location>
</feature>
<dbReference type="InterPro" id="IPR017853">
    <property type="entry name" value="GH"/>
</dbReference>
<evidence type="ECO:0000259" key="3">
    <source>
        <dbReference type="Pfam" id="PF11790"/>
    </source>
</evidence>
<gene>
    <name evidence="4" type="ORF">B0H17DRAFT_1050617</name>
</gene>
<evidence type="ECO:0000313" key="4">
    <source>
        <dbReference type="EMBL" id="KAJ7698254.1"/>
    </source>
</evidence>
<feature type="region of interest" description="Disordered" evidence="1">
    <location>
        <begin position="312"/>
        <end position="346"/>
    </location>
</feature>
<dbReference type="InterPro" id="IPR024655">
    <property type="entry name" value="Asl1_glyco_hydro_catalytic"/>
</dbReference>
<keyword evidence="2" id="KW-0732">Signal</keyword>
<dbReference type="InterPro" id="IPR053183">
    <property type="entry name" value="ASL1"/>
</dbReference>
<dbReference type="EMBL" id="JARKIE010000026">
    <property type="protein sequence ID" value="KAJ7698254.1"/>
    <property type="molecule type" value="Genomic_DNA"/>
</dbReference>
<evidence type="ECO:0000256" key="2">
    <source>
        <dbReference type="SAM" id="SignalP"/>
    </source>
</evidence>
<dbReference type="SUPFAM" id="SSF51445">
    <property type="entry name" value="(Trans)glycosidases"/>
    <property type="match status" value="1"/>
</dbReference>
<dbReference type="AlphaFoldDB" id="A0AAD7GJX3"/>
<feature type="signal peptide" evidence="2">
    <location>
        <begin position="1"/>
        <end position="23"/>
    </location>
</feature>
<keyword evidence="4" id="KW-0378">Hydrolase</keyword>
<dbReference type="Pfam" id="PF11790">
    <property type="entry name" value="Glyco_hydro_cc"/>
    <property type="match status" value="1"/>
</dbReference>
<proteinExistence type="predicted"/>
<feature type="domain" description="Asl1-like glycosyl hydrolase catalytic" evidence="3">
    <location>
        <begin position="27"/>
        <end position="263"/>
    </location>
</feature>
<dbReference type="GO" id="GO:0071966">
    <property type="term" value="P:fungal-type cell wall polysaccharide metabolic process"/>
    <property type="evidence" value="ECO:0007669"/>
    <property type="project" value="TreeGrafter"/>
</dbReference>
<dbReference type="Gene3D" id="3.20.20.80">
    <property type="entry name" value="Glycosidases"/>
    <property type="match status" value="1"/>
</dbReference>
<evidence type="ECO:0000313" key="5">
    <source>
        <dbReference type="Proteomes" id="UP001221757"/>
    </source>
</evidence>
<organism evidence="4 5">
    <name type="scientific">Mycena rosella</name>
    <name type="common">Pink bonnet</name>
    <name type="synonym">Agaricus rosellus</name>
    <dbReference type="NCBI Taxonomy" id="1033263"/>
    <lineage>
        <taxon>Eukaryota</taxon>
        <taxon>Fungi</taxon>
        <taxon>Dikarya</taxon>
        <taxon>Basidiomycota</taxon>
        <taxon>Agaricomycotina</taxon>
        <taxon>Agaricomycetes</taxon>
        <taxon>Agaricomycetidae</taxon>
        <taxon>Agaricales</taxon>
        <taxon>Marasmiineae</taxon>
        <taxon>Mycenaceae</taxon>
        <taxon>Mycena</taxon>
    </lineage>
</organism>
<dbReference type="GO" id="GO:0016787">
    <property type="term" value="F:hydrolase activity"/>
    <property type="evidence" value="ECO:0007669"/>
    <property type="project" value="UniProtKB-KW"/>
</dbReference>
<protein>
    <submittedName>
        <fullName evidence="4">Glycosyl hydrolase catalytic core-domain-containing protein</fullName>
    </submittedName>
</protein>
<dbReference type="PANTHER" id="PTHR34154:SF3">
    <property type="entry name" value="ALKALI-SENSITIVE LINKAGE PROTEIN 1"/>
    <property type="match status" value="1"/>
</dbReference>
<feature type="chain" id="PRO_5042094010" evidence="2">
    <location>
        <begin position="24"/>
        <end position="346"/>
    </location>
</feature>